<evidence type="ECO:0000313" key="4">
    <source>
        <dbReference type="EMBL" id="GAA1166513.1"/>
    </source>
</evidence>
<dbReference type="RefSeq" id="WP_344274352.1">
    <property type="nucleotide sequence ID" value="NZ_BAAAKV010000018.1"/>
</dbReference>
<feature type="region of interest" description="Disordered" evidence="1">
    <location>
        <begin position="45"/>
        <end position="68"/>
    </location>
</feature>
<dbReference type="InterPro" id="IPR012495">
    <property type="entry name" value="TadE-like_dom"/>
</dbReference>
<evidence type="ECO:0000256" key="1">
    <source>
        <dbReference type="SAM" id="MobiDB-lite"/>
    </source>
</evidence>
<evidence type="ECO:0000313" key="5">
    <source>
        <dbReference type="Proteomes" id="UP001501371"/>
    </source>
</evidence>
<evidence type="ECO:0000256" key="2">
    <source>
        <dbReference type="SAM" id="Phobius"/>
    </source>
</evidence>
<protein>
    <recommendedName>
        <fullName evidence="3">TadE-like domain-containing protein</fullName>
    </recommendedName>
</protein>
<keyword evidence="2" id="KW-0812">Transmembrane</keyword>
<evidence type="ECO:0000259" key="3">
    <source>
        <dbReference type="Pfam" id="PF07811"/>
    </source>
</evidence>
<reference evidence="4 5" key="1">
    <citation type="journal article" date="2019" name="Int. J. Syst. Evol. Microbiol.">
        <title>The Global Catalogue of Microorganisms (GCM) 10K type strain sequencing project: providing services to taxonomists for standard genome sequencing and annotation.</title>
        <authorList>
            <consortium name="The Broad Institute Genomics Platform"/>
            <consortium name="The Broad Institute Genome Sequencing Center for Infectious Disease"/>
            <person name="Wu L."/>
            <person name="Ma J."/>
        </authorList>
    </citation>
    <scope>NUCLEOTIDE SEQUENCE [LARGE SCALE GENOMIC DNA]</scope>
    <source>
        <strain evidence="4 5">JCM 12696</strain>
    </source>
</reference>
<gene>
    <name evidence="4" type="ORF">GCM10009654_24220</name>
</gene>
<feature type="region of interest" description="Disordered" evidence="1">
    <location>
        <begin position="1"/>
        <end position="22"/>
    </location>
</feature>
<keyword evidence="5" id="KW-1185">Reference proteome</keyword>
<feature type="transmembrane region" description="Helical" evidence="2">
    <location>
        <begin position="78"/>
        <end position="97"/>
    </location>
</feature>
<comment type="caution">
    <text evidence="4">The sequence shown here is derived from an EMBL/GenBank/DDBJ whole genome shotgun (WGS) entry which is preliminary data.</text>
</comment>
<dbReference type="EMBL" id="BAAAKV010000018">
    <property type="protein sequence ID" value="GAA1166513.1"/>
    <property type="molecule type" value="Genomic_DNA"/>
</dbReference>
<keyword evidence="2" id="KW-1133">Transmembrane helix</keyword>
<feature type="domain" description="TadE-like" evidence="3">
    <location>
        <begin position="76"/>
        <end position="118"/>
    </location>
</feature>
<organism evidence="4 5">
    <name type="scientific">Streptomyces hebeiensis</name>
    <dbReference type="NCBI Taxonomy" id="229486"/>
    <lineage>
        <taxon>Bacteria</taxon>
        <taxon>Bacillati</taxon>
        <taxon>Actinomycetota</taxon>
        <taxon>Actinomycetes</taxon>
        <taxon>Kitasatosporales</taxon>
        <taxon>Streptomycetaceae</taxon>
        <taxon>Streptomyces</taxon>
    </lineage>
</organism>
<name>A0ABN1USQ6_9ACTN</name>
<sequence>MRVQEPAERRGRRGRHGRRERRERYERYEWRERYERYEWRERYERGERPGRRSRPGARPGARPLSRLSARLKDDRGQAVIEFVGTAPLILATCVLLWQAALVGYTFSLAGNAADEAARAGAVADPGNRNAACHEAASDKLPGAWSLGDVRCPEAGDLVEATVPVKIPVLVPGFDLPVGLEGRASATKES</sequence>
<keyword evidence="2" id="KW-0472">Membrane</keyword>
<feature type="compositionally biased region" description="Basic residues" evidence="1">
    <location>
        <begin position="10"/>
        <end position="19"/>
    </location>
</feature>
<dbReference type="Proteomes" id="UP001501371">
    <property type="component" value="Unassembled WGS sequence"/>
</dbReference>
<accession>A0ABN1USQ6</accession>
<proteinExistence type="predicted"/>
<dbReference type="Pfam" id="PF07811">
    <property type="entry name" value="TadE"/>
    <property type="match status" value="1"/>
</dbReference>